<dbReference type="PANTHER" id="PTHR31739">
    <property type="entry name" value="ENT-COPALYL DIPHOSPHATE SYNTHASE, CHLOROPLASTIC"/>
    <property type="match status" value="1"/>
</dbReference>
<feature type="domain" description="Terpene synthase metal-binding" evidence="7">
    <location>
        <begin position="528"/>
        <end position="763"/>
    </location>
</feature>
<evidence type="ECO:0000313" key="9">
    <source>
        <dbReference type="Proteomes" id="UP000000226"/>
    </source>
</evidence>
<dbReference type="InterPro" id="IPR036965">
    <property type="entry name" value="Terpene_synth_N_sf"/>
</dbReference>
<evidence type="ECO:0000259" key="7">
    <source>
        <dbReference type="Pfam" id="PF03936"/>
    </source>
</evidence>
<dbReference type="GO" id="GO:0009570">
    <property type="term" value="C:chloroplast stroma"/>
    <property type="evidence" value="ECO:0007669"/>
    <property type="project" value="EnsemblPlants"/>
</dbReference>
<dbReference type="InterPro" id="IPR044814">
    <property type="entry name" value="Terpene_cyclase_plant_C1"/>
</dbReference>
<feature type="non-terminal residue" evidence="8">
    <location>
        <position position="1"/>
    </location>
</feature>
<dbReference type="SUPFAM" id="SSF48239">
    <property type="entry name" value="Terpenoid cyclases/Protein prenyltransferases"/>
    <property type="match status" value="2"/>
</dbReference>
<dbReference type="FunFam" id="1.50.10.130:FF:000002">
    <property type="entry name" value="Ent-copalyl diphosphate synthase, chloroplastic"/>
    <property type="match status" value="1"/>
</dbReference>
<dbReference type="InterPro" id="IPR050148">
    <property type="entry name" value="Terpene_synthase-like"/>
</dbReference>
<dbReference type="InterPro" id="IPR008949">
    <property type="entry name" value="Isoprenoid_synthase_dom_sf"/>
</dbReference>
<reference evidence="9" key="1">
    <citation type="journal article" date="2014" name="Nat. Genet.">
        <title>A reference genome for common bean and genome-wide analysis of dual domestications.</title>
        <authorList>
            <person name="Schmutz J."/>
            <person name="McClean P.E."/>
            <person name="Mamidi S."/>
            <person name="Wu G.A."/>
            <person name="Cannon S.B."/>
            <person name="Grimwood J."/>
            <person name="Jenkins J."/>
            <person name="Shu S."/>
            <person name="Song Q."/>
            <person name="Chavarro C."/>
            <person name="Torres-Torres M."/>
            <person name="Geffroy V."/>
            <person name="Moghaddam S.M."/>
            <person name="Gao D."/>
            <person name="Abernathy B."/>
            <person name="Barry K."/>
            <person name="Blair M."/>
            <person name="Brick M.A."/>
            <person name="Chovatia M."/>
            <person name="Gepts P."/>
            <person name="Goodstein D.M."/>
            <person name="Gonzales M."/>
            <person name="Hellsten U."/>
            <person name="Hyten D.L."/>
            <person name="Jia G."/>
            <person name="Kelly J.D."/>
            <person name="Kudrna D."/>
            <person name="Lee R."/>
            <person name="Richard M.M."/>
            <person name="Miklas P.N."/>
            <person name="Osorno J.M."/>
            <person name="Rodrigues J."/>
            <person name="Thareau V."/>
            <person name="Urrea C.A."/>
            <person name="Wang M."/>
            <person name="Yu Y."/>
            <person name="Zhang M."/>
            <person name="Wing R.A."/>
            <person name="Cregan P.B."/>
            <person name="Rokhsar D.S."/>
            <person name="Jackson S.A."/>
        </authorList>
    </citation>
    <scope>NUCLEOTIDE SEQUENCE [LARGE SCALE GENOMIC DNA]</scope>
    <source>
        <strain evidence="9">cv. G19833</strain>
    </source>
</reference>
<dbReference type="InterPro" id="IPR001906">
    <property type="entry name" value="Terpene_synth_N"/>
</dbReference>
<dbReference type="OrthoDB" id="2343925at2759"/>
<dbReference type="Pfam" id="PF03936">
    <property type="entry name" value="Terpene_synth_C"/>
    <property type="match status" value="1"/>
</dbReference>
<dbReference type="STRING" id="3885.V7BT60"/>
<dbReference type="EC" id="4.2.3.19" evidence="5"/>
<dbReference type="FunFam" id="1.50.10.160:FF:000002">
    <property type="entry name" value="cis-abienol synthase, chloroplastic"/>
    <property type="match status" value="1"/>
</dbReference>
<evidence type="ECO:0000259" key="6">
    <source>
        <dbReference type="Pfam" id="PF01397"/>
    </source>
</evidence>
<keyword evidence="9" id="KW-1185">Reference proteome</keyword>
<evidence type="ECO:0000313" key="8">
    <source>
        <dbReference type="EMBL" id="ESW21177.1"/>
    </source>
</evidence>
<keyword evidence="4" id="KW-0456">Lyase</keyword>
<dbReference type="Gene3D" id="1.50.10.130">
    <property type="entry name" value="Terpene synthase, N-terminal domain"/>
    <property type="match status" value="1"/>
</dbReference>
<gene>
    <name evidence="8" type="ORF">PHAVU_005G048500g</name>
</gene>
<evidence type="ECO:0000256" key="5">
    <source>
        <dbReference type="ARBA" id="ARBA00066670"/>
    </source>
</evidence>
<dbReference type="InterPro" id="IPR008930">
    <property type="entry name" value="Terpenoid_cyclase/PrenylTrfase"/>
</dbReference>
<protein>
    <recommendedName>
        <fullName evidence="5">ent-kaurene synthase</fullName>
        <ecNumber evidence="5">4.2.3.19</ecNumber>
    </recommendedName>
</protein>
<dbReference type="InterPro" id="IPR005630">
    <property type="entry name" value="Terpene_synthase_metal-bd"/>
</dbReference>
<dbReference type="Gene3D" id="1.50.10.160">
    <property type="match status" value="1"/>
</dbReference>
<dbReference type="GO" id="GO:0009686">
    <property type="term" value="P:gibberellin biosynthetic process"/>
    <property type="evidence" value="ECO:0007669"/>
    <property type="project" value="EnsemblPlants"/>
</dbReference>
<dbReference type="FunFam" id="1.10.600.10:FF:000005">
    <property type="entry name" value="Ent-kaur-16-ene synthase, chloroplastic"/>
    <property type="match status" value="1"/>
</dbReference>
<dbReference type="AlphaFoldDB" id="V7BT60"/>
<dbReference type="GO" id="GO:0009899">
    <property type="term" value="F:ent-kaurene synthase activity"/>
    <property type="evidence" value="ECO:0007669"/>
    <property type="project" value="UniProtKB-EC"/>
</dbReference>
<accession>V7BT60</accession>
<dbReference type="Gene3D" id="1.10.600.10">
    <property type="entry name" value="Farnesyl Diphosphate Synthase"/>
    <property type="match status" value="1"/>
</dbReference>
<organism evidence="8 9">
    <name type="scientific">Phaseolus vulgaris</name>
    <name type="common">Kidney bean</name>
    <name type="synonym">French bean</name>
    <dbReference type="NCBI Taxonomy" id="3885"/>
    <lineage>
        <taxon>Eukaryota</taxon>
        <taxon>Viridiplantae</taxon>
        <taxon>Streptophyta</taxon>
        <taxon>Embryophyta</taxon>
        <taxon>Tracheophyta</taxon>
        <taxon>Spermatophyta</taxon>
        <taxon>Magnoliopsida</taxon>
        <taxon>eudicotyledons</taxon>
        <taxon>Gunneridae</taxon>
        <taxon>Pentapetalae</taxon>
        <taxon>rosids</taxon>
        <taxon>fabids</taxon>
        <taxon>Fabales</taxon>
        <taxon>Fabaceae</taxon>
        <taxon>Papilionoideae</taxon>
        <taxon>50 kb inversion clade</taxon>
        <taxon>NPAAA clade</taxon>
        <taxon>indigoferoid/millettioid clade</taxon>
        <taxon>Phaseoleae</taxon>
        <taxon>Phaseolus</taxon>
    </lineage>
</organism>
<dbReference type="Gramene" id="ESW21177">
    <property type="protein sequence ID" value="ESW21177"/>
    <property type="gene ID" value="PHAVU_005G048500g"/>
</dbReference>
<proteinExistence type="predicted"/>
<dbReference type="Pfam" id="PF01397">
    <property type="entry name" value="Terpene_synth"/>
    <property type="match status" value="1"/>
</dbReference>
<dbReference type="OMA" id="DLFWKMC"/>
<dbReference type="Proteomes" id="UP000000226">
    <property type="component" value="Chromosome 5"/>
</dbReference>
<dbReference type="eggNOG" id="ENOG502QVGX">
    <property type="taxonomic scope" value="Eukaryota"/>
</dbReference>
<keyword evidence="3" id="KW-0460">Magnesium</keyword>
<evidence type="ECO:0000256" key="4">
    <source>
        <dbReference type="ARBA" id="ARBA00023239"/>
    </source>
</evidence>
<dbReference type="CDD" id="cd00684">
    <property type="entry name" value="Terpene_cyclase_plant_C1"/>
    <property type="match status" value="1"/>
</dbReference>
<sequence length="844" mass="96255">QNKAPHTTHALHFVRELYIYLPPLWCLQQQHHSFHSLDAMSLSRLITPLFCSSSTSADSLVAASYVKEKMESTSWCLADSKEKIRKMFNKVELSISSYDTAWVAMITSPASPHNPLFPQCVNWLLANQLLDGSWGLPDRHPLLMNDALLSTLACILALKQWGVGEDQINRGLEFIESNITSIKDEKQHLPIGFGINFPSLIEYAQNLGINLPIGATLLDTMVQNREIELQRGTESNSEGWRAYQAYVSEGMLDSQDWKTIIKYQRKNGSLFNSPATTAAVFQRLKNAECLGYLQSVLEKFGNAVPTTHPLDIYARLCMIDSLERLGINHHFKEEIRSVLDDTYRFWVQGVEDIFLDPTTCAMAFRILRLNGYDVSSDPFYQYSEDKFGDSLKGYLKDVGAVIELYRASQTIIHPDESILVRQSLWTKQLLKQESSPYRLYADKLRSYVDQEVKDVLSFPHHANLERLLNRRSMEYYNVEETRILKSSYRSCNLANQEILKLAAEDFNICQSIHIEELKQLSRWVVESRLDKLTFARQKLAYCYFSGAATLFSPELSDARISWAKNGVLTTVVDDFYDVGGSEKELVDLIQLVEKWDVDINTVSCSETVKIIFSAIHSTVCEIGERSVKRQGRNVKNNVIKIWLDLIQSMYKEAEWLRTKTVPTIDEYMENAYVSFALGPIVLPALYLVGPKLSDEDAESHELNHLYKLMSTCGRVLNDIHSFKRESEEGKLNALGLLIAHGNGVFTAEDAIEKLKGTAEEKRTELLRLILHEKGSVVPRDCKDLFWKMIKVLHLFYLKDDGFTSNEMYSSVKAVIKDPVIFDELLARQQNLNYVEASNVMPQSS</sequence>
<dbReference type="GO" id="GO:0000287">
    <property type="term" value="F:magnesium ion binding"/>
    <property type="evidence" value="ECO:0007669"/>
    <property type="project" value="InterPro"/>
</dbReference>
<dbReference type="SUPFAM" id="SSF48576">
    <property type="entry name" value="Terpenoid synthases"/>
    <property type="match status" value="1"/>
</dbReference>
<name>V7BT60_PHAVU</name>
<feature type="domain" description="Terpene synthase N-terminal" evidence="6">
    <location>
        <begin position="256"/>
        <end position="438"/>
    </location>
</feature>
<evidence type="ECO:0000256" key="1">
    <source>
        <dbReference type="ARBA" id="ARBA00001946"/>
    </source>
</evidence>
<evidence type="ECO:0000256" key="3">
    <source>
        <dbReference type="ARBA" id="ARBA00022842"/>
    </source>
</evidence>
<comment type="cofactor">
    <cofactor evidence="1">
        <name>Mg(2+)</name>
        <dbReference type="ChEBI" id="CHEBI:18420"/>
    </cofactor>
</comment>
<dbReference type="SFLD" id="SFLDG01014">
    <property type="entry name" value="Terpene_Cyclase_Like_1_N-term"/>
    <property type="match status" value="1"/>
</dbReference>
<dbReference type="EMBL" id="CM002292">
    <property type="protein sequence ID" value="ESW21177.1"/>
    <property type="molecule type" value="Genomic_DNA"/>
</dbReference>
<dbReference type="PANTHER" id="PTHR31739:SF3">
    <property type="entry name" value="ENT-KAUR-16-ENE SYNTHASE, CHLOROPLASTIC"/>
    <property type="match status" value="1"/>
</dbReference>
<evidence type="ECO:0000256" key="2">
    <source>
        <dbReference type="ARBA" id="ARBA00022723"/>
    </source>
</evidence>
<keyword evidence="2" id="KW-0479">Metal-binding</keyword>